<feature type="binding site" evidence="9">
    <location>
        <position position="18"/>
    </location>
    <ligand>
        <name>a divalent metal cation</name>
        <dbReference type="ChEBI" id="CHEBI:60240"/>
    </ligand>
</feature>
<comment type="catalytic activity">
    <reaction evidence="1 9">
        <text>a ribonucleoside 5'-phosphate + H2O = a ribonucleoside + phosphate</text>
        <dbReference type="Rhea" id="RHEA:12484"/>
        <dbReference type="ChEBI" id="CHEBI:15377"/>
        <dbReference type="ChEBI" id="CHEBI:18254"/>
        <dbReference type="ChEBI" id="CHEBI:43474"/>
        <dbReference type="ChEBI" id="CHEBI:58043"/>
        <dbReference type="EC" id="3.1.3.5"/>
    </reaction>
</comment>
<keyword evidence="12" id="KW-1185">Reference proteome</keyword>
<evidence type="ECO:0000256" key="3">
    <source>
        <dbReference type="ARBA" id="ARBA00004496"/>
    </source>
</evidence>
<dbReference type="GO" id="GO:0000166">
    <property type="term" value="F:nucleotide binding"/>
    <property type="evidence" value="ECO:0007669"/>
    <property type="project" value="UniProtKB-KW"/>
</dbReference>
<dbReference type="Pfam" id="PF01975">
    <property type="entry name" value="SurE"/>
    <property type="match status" value="1"/>
</dbReference>
<dbReference type="AlphaFoldDB" id="A0A2H3P4Y5"/>
<dbReference type="FunFam" id="3.40.1210.10:FF:000001">
    <property type="entry name" value="5'/3'-nucleotidase SurE"/>
    <property type="match status" value="1"/>
</dbReference>
<organism evidence="11 12">
    <name type="scientific">Longimonas halophila</name>
    <dbReference type="NCBI Taxonomy" id="1469170"/>
    <lineage>
        <taxon>Bacteria</taxon>
        <taxon>Pseudomonadati</taxon>
        <taxon>Rhodothermota</taxon>
        <taxon>Rhodothermia</taxon>
        <taxon>Rhodothermales</taxon>
        <taxon>Salisaetaceae</taxon>
        <taxon>Longimonas</taxon>
    </lineage>
</organism>
<dbReference type="EC" id="3.1.3.5" evidence="9"/>
<dbReference type="NCBIfam" id="NF001490">
    <property type="entry name" value="PRK00346.1-4"/>
    <property type="match status" value="1"/>
</dbReference>
<dbReference type="Gene3D" id="3.40.1210.10">
    <property type="entry name" value="Survival protein SurE-like phosphatase/nucleotidase"/>
    <property type="match status" value="1"/>
</dbReference>
<evidence type="ECO:0000256" key="7">
    <source>
        <dbReference type="ARBA" id="ARBA00022741"/>
    </source>
</evidence>
<proteinExistence type="inferred from homology"/>
<feature type="domain" description="Survival protein SurE-like phosphatase/nucleotidase" evidence="10">
    <location>
        <begin position="12"/>
        <end position="200"/>
    </location>
</feature>
<dbReference type="GO" id="GO:0008253">
    <property type="term" value="F:5'-nucleotidase activity"/>
    <property type="evidence" value="ECO:0007669"/>
    <property type="project" value="UniProtKB-UniRule"/>
</dbReference>
<keyword evidence="8 9" id="KW-0378">Hydrolase</keyword>
<evidence type="ECO:0000313" key="12">
    <source>
        <dbReference type="Proteomes" id="UP000221024"/>
    </source>
</evidence>
<evidence type="ECO:0000256" key="9">
    <source>
        <dbReference type="HAMAP-Rule" id="MF_00060"/>
    </source>
</evidence>
<dbReference type="NCBIfam" id="TIGR00087">
    <property type="entry name" value="surE"/>
    <property type="match status" value="1"/>
</dbReference>
<evidence type="ECO:0000259" key="10">
    <source>
        <dbReference type="Pfam" id="PF01975"/>
    </source>
</evidence>
<dbReference type="PANTHER" id="PTHR30457">
    <property type="entry name" value="5'-NUCLEOTIDASE SURE"/>
    <property type="match status" value="1"/>
</dbReference>
<dbReference type="SUPFAM" id="SSF64167">
    <property type="entry name" value="SurE-like"/>
    <property type="match status" value="1"/>
</dbReference>
<feature type="binding site" evidence="9">
    <location>
        <position position="48"/>
    </location>
    <ligand>
        <name>a divalent metal cation</name>
        <dbReference type="ChEBI" id="CHEBI:60240"/>
    </ligand>
</feature>
<evidence type="ECO:0000256" key="8">
    <source>
        <dbReference type="ARBA" id="ARBA00022801"/>
    </source>
</evidence>
<dbReference type="EMBL" id="PDEP01000007">
    <property type="protein sequence ID" value="PEN06722.1"/>
    <property type="molecule type" value="Genomic_DNA"/>
</dbReference>
<comment type="cofactor">
    <cofactor evidence="2">
        <name>Mg(2+)</name>
        <dbReference type="ChEBI" id="CHEBI:18420"/>
    </cofactor>
</comment>
<dbReference type="InterPro" id="IPR036523">
    <property type="entry name" value="SurE-like_sf"/>
</dbReference>
<dbReference type="GO" id="GO:0046872">
    <property type="term" value="F:metal ion binding"/>
    <property type="evidence" value="ECO:0007669"/>
    <property type="project" value="UniProtKB-UniRule"/>
</dbReference>
<gene>
    <name evidence="9" type="primary">surE</name>
    <name evidence="11" type="ORF">CRI93_08770</name>
</gene>
<evidence type="ECO:0000256" key="5">
    <source>
        <dbReference type="ARBA" id="ARBA00022490"/>
    </source>
</evidence>
<protein>
    <recommendedName>
        <fullName evidence="9">5'-nucleotidase SurE</fullName>
        <ecNumber evidence="9">3.1.3.5</ecNumber>
    </recommendedName>
    <alternativeName>
        <fullName evidence="9">Nucleoside 5'-monophosphate phosphohydrolase</fullName>
    </alternativeName>
</protein>
<dbReference type="GO" id="GO:0005737">
    <property type="term" value="C:cytoplasm"/>
    <property type="evidence" value="ECO:0007669"/>
    <property type="project" value="UniProtKB-SubCell"/>
</dbReference>
<dbReference type="OrthoDB" id="9780815at2"/>
<reference evidence="11 12" key="1">
    <citation type="submission" date="2017-10" db="EMBL/GenBank/DDBJ databases">
        <title>Draft genome of Longimonas halophila.</title>
        <authorList>
            <person name="Goh K.M."/>
            <person name="Shamsir M.S."/>
            <person name="Lim S.W."/>
        </authorList>
    </citation>
    <scope>NUCLEOTIDE SEQUENCE [LARGE SCALE GENOMIC DNA]</scope>
    <source>
        <strain evidence="11 12">KCTC 42399</strain>
    </source>
</reference>
<dbReference type="PANTHER" id="PTHR30457:SF12">
    <property type="entry name" value="5'_3'-NUCLEOTIDASE SURE"/>
    <property type="match status" value="1"/>
</dbReference>
<dbReference type="Proteomes" id="UP000221024">
    <property type="component" value="Unassembled WGS sequence"/>
</dbReference>
<evidence type="ECO:0000313" key="11">
    <source>
        <dbReference type="EMBL" id="PEN06722.1"/>
    </source>
</evidence>
<comment type="similarity">
    <text evidence="4 9">Belongs to the SurE nucleotidase family.</text>
</comment>
<keyword evidence="6 9" id="KW-0479">Metal-binding</keyword>
<sequence>MSASNNTRRPRILICNDDGIDAPGIQALASALDGLGDLIIAAPESEQSAVGHAITVRDPVRAQSYGFEVPSGPTKAWSIAGTPADCVKLAGQELLDTPPDLVVSGINHGPNTAVNVLYSGTVSAATEAAIMGYPAIAFSLCSWSSNEFEAAGYYARMLSQHVLNEGLPAGSLLNVNIPALPFEEIEGVRITRQAKARWEESFVARTDPLDRPYYWLSGTFVNLDEGSENDLAAIDDNYVAVTPMQLDLTAYDQLDTLRNVDWDTKLDAEARPDARARRAARRADGEET</sequence>
<dbReference type="RefSeq" id="WP_098062248.1">
    <property type="nucleotide sequence ID" value="NZ_PDEP01000007.1"/>
</dbReference>
<comment type="subcellular location">
    <subcellularLocation>
        <location evidence="3 9">Cytoplasm</location>
    </subcellularLocation>
</comment>
<comment type="cofactor">
    <cofactor evidence="9">
        <name>a divalent metal cation</name>
        <dbReference type="ChEBI" id="CHEBI:60240"/>
    </cofactor>
    <text evidence="9">Binds 1 divalent metal cation per subunit.</text>
</comment>
<comment type="caution">
    <text evidence="11">The sequence shown here is derived from an EMBL/GenBank/DDBJ whole genome shotgun (WGS) entry which is preliminary data.</text>
</comment>
<evidence type="ECO:0000256" key="1">
    <source>
        <dbReference type="ARBA" id="ARBA00000815"/>
    </source>
</evidence>
<accession>A0A2H3P4Y5</accession>
<evidence type="ECO:0000256" key="6">
    <source>
        <dbReference type="ARBA" id="ARBA00022723"/>
    </source>
</evidence>
<feature type="binding site" evidence="9">
    <location>
        <position position="17"/>
    </location>
    <ligand>
        <name>a divalent metal cation</name>
        <dbReference type="ChEBI" id="CHEBI:60240"/>
    </ligand>
</feature>
<evidence type="ECO:0000256" key="2">
    <source>
        <dbReference type="ARBA" id="ARBA00001946"/>
    </source>
</evidence>
<keyword evidence="5 9" id="KW-0963">Cytoplasm</keyword>
<feature type="binding site" evidence="9">
    <location>
        <position position="107"/>
    </location>
    <ligand>
        <name>a divalent metal cation</name>
        <dbReference type="ChEBI" id="CHEBI:60240"/>
    </ligand>
</feature>
<dbReference type="InterPro" id="IPR002828">
    <property type="entry name" value="SurE-like_Pase/nucleotidase"/>
</dbReference>
<dbReference type="GO" id="GO:0008254">
    <property type="term" value="F:3'-nucleotidase activity"/>
    <property type="evidence" value="ECO:0007669"/>
    <property type="project" value="TreeGrafter"/>
</dbReference>
<dbReference type="InterPro" id="IPR030048">
    <property type="entry name" value="SurE"/>
</dbReference>
<dbReference type="HAMAP" id="MF_00060">
    <property type="entry name" value="SurE"/>
    <property type="match status" value="1"/>
</dbReference>
<name>A0A2H3P4Y5_9BACT</name>
<dbReference type="GO" id="GO:0004309">
    <property type="term" value="F:exopolyphosphatase activity"/>
    <property type="evidence" value="ECO:0007669"/>
    <property type="project" value="TreeGrafter"/>
</dbReference>
<evidence type="ECO:0000256" key="4">
    <source>
        <dbReference type="ARBA" id="ARBA00011062"/>
    </source>
</evidence>
<dbReference type="NCBIfam" id="NF001492">
    <property type="entry name" value="PRK00346.2-2"/>
    <property type="match status" value="1"/>
</dbReference>
<comment type="function">
    <text evidence="9">Nucleotidase that shows phosphatase activity on nucleoside 5'-monophosphates.</text>
</comment>
<keyword evidence="7 9" id="KW-0547">Nucleotide-binding</keyword>